<evidence type="ECO:0000313" key="1">
    <source>
        <dbReference type="EMBL" id="KKM99962.1"/>
    </source>
</evidence>
<gene>
    <name evidence="1" type="ORF">LCGC14_1142560</name>
</gene>
<dbReference type="AlphaFoldDB" id="A0A0F9Q3K4"/>
<comment type="caution">
    <text evidence="1">The sequence shown here is derived from an EMBL/GenBank/DDBJ whole genome shotgun (WGS) entry which is preliminary data.</text>
</comment>
<reference evidence="1" key="1">
    <citation type="journal article" date="2015" name="Nature">
        <title>Complex archaea that bridge the gap between prokaryotes and eukaryotes.</title>
        <authorList>
            <person name="Spang A."/>
            <person name="Saw J.H."/>
            <person name="Jorgensen S.L."/>
            <person name="Zaremba-Niedzwiedzka K."/>
            <person name="Martijn J."/>
            <person name="Lind A.E."/>
            <person name="van Eijk R."/>
            <person name="Schleper C."/>
            <person name="Guy L."/>
            <person name="Ettema T.J."/>
        </authorList>
    </citation>
    <scope>NUCLEOTIDE SEQUENCE</scope>
</reference>
<proteinExistence type="predicted"/>
<accession>A0A0F9Q3K4</accession>
<dbReference type="EMBL" id="LAZR01005437">
    <property type="protein sequence ID" value="KKM99962.1"/>
    <property type="molecule type" value="Genomic_DNA"/>
</dbReference>
<sequence length="125" mass="14096">MKLLLLVLLLAACSSSGTTTHVRGTGEANPRLEVRIDNRNWGIAKVYIHSAYSTVIGQRIATVSALTEETVWVRPPVTFVFYVTFIGDRRRWDDYEVWEDFETCLRLTIENHVAASGVVPCLRGK</sequence>
<organism evidence="1">
    <name type="scientific">marine sediment metagenome</name>
    <dbReference type="NCBI Taxonomy" id="412755"/>
    <lineage>
        <taxon>unclassified sequences</taxon>
        <taxon>metagenomes</taxon>
        <taxon>ecological metagenomes</taxon>
    </lineage>
</organism>
<protein>
    <submittedName>
        <fullName evidence="1">Uncharacterized protein</fullName>
    </submittedName>
</protein>
<name>A0A0F9Q3K4_9ZZZZ</name>